<name>A0ABX2DKK2_9BACL</name>
<dbReference type="PANTHER" id="PTHR47197">
    <property type="entry name" value="PROTEIN NIRF"/>
    <property type="match status" value="1"/>
</dbReference>
<dbReference type="EMBL" id="JABMKX010000003">
    <property type="protein sequence ID" value="NQX45144.1"/>
    <property type="molecule type" value="Genomic_DNA"/>
</dbReference>
<dbReference type="PANTHER" id="PTHR47197:SF3">
    <property type="entry name" value="DIHYDRO-HEME D1 DEHYDROGENASE"/>
    <property type="match status" value="1"/>
</dbReference>
<evidence type="ECO:0008006" key="3">
    <source>
        <dbReference type="Google" id="ProtNLM"/>
    </source>
</evidence>
<dbReference type="InterPro" id="IPR051200">
    <property type="entry name" value="Host-pathogen_enzymatic-act"/>
</dbReference>
<dbReference type="Gene3D" id="2.130.10.10">
    <property type="entry name" value="YVTN repeat-like/Quinoprotein amine dehydrogenase"/>
    <property type="match status" value="1"/>
</dbReference>
<dbReference type="InterPro" id="IPR011964">
    <property type="entry name" value="YVTN_b-propeller_repeat"/>
</dbReference>
<comment type="caution">
    <text evidence="1">The sequence shown here is derived from an EMBL/GenBank/DDBJ whole genome shotgun (WGS) entry which is preliminary data.</text>
</comment>
<reference evidence="1 2" key="1">
    <citation type="submission" date="2020-05" db="EMBL/GenBank/DDBJ databases">
        <title>Paenibacillus glebae, sp. nov., Paenibacillus humi sp. nov., Paenibacillus pedi sp. nov., Paenibacillus terrestris sp. nov. and Paenibacillus terricola sp. nov., isolated from a forest top soil sample.</title>
        <authorList>
            <person name="Qi S."/>
            <person name="Carlier A."/>
            <person name="Cnockaert M."/>
            <person name="Vandamme P."/>
        </authorList>
    </citation>
    <scope>NUCLEOTIDE SEQUENCE [LARGE SCALE GENOMIC DNA]</scope>
    <source>
        <strain evidence="1 2">LMG 29502</strain>
    </source>
</reference>
<protein>
    <recommendedName>
        <fullName evidence="3">YncE family protein</fullName>
    </recommendedName>
</protein>
<evidence type="ECO:0000313" key="1">
    <source>
        <dbReference type="EMBL" id="NQX45144.1"/>
    </source>
</evidence>
<dbReference type="SUPFAM" id="SSF50974">
    <property type="entry name" value="Nitrous oxide reductase, N-terminal domain"/>
    <property type="match status" value="1"/>
</dbReference>
<gene>
    <name evidence="1" type="ORF">HQN87_07355</name>
</gene>
<organism evidence="1 2">
    <name type="scientific">Paenibacillus tritici</name>
    <dbReference type="NCBI Taxonomy" id="1873425"/>
    <lineage>
        <taxon>Bacteria</taxon>
        <taxon>Bacillati</taxon>
        <taxon>Bacillota</taxon>
        <taxon>Bacilli</taxon>
        <taxon>Bacillales</taxon>
        <taxon>Paenibacillaceae</taxon>
        <taxon>Paenibacillus</taxon>
    </lineage>
</organism>
<proteinExistence type="predicted"/>
<dbReference type="NCBIfam" id="TIGR02276">
    <property type="entry name" value="beta_rpt_yvtn"/>
    <property type="match status" value="1"/>
</dbReference>
<accession>A0ABX2DKK2</accession>
<keyword evidence="2" id="KW-1185">Reference proteome</keyword>
<dbReference type="RefSeq" id="WP_173129954.1">
    <property type="nucleotide sequence ID" value="NZ_JABMKX010000003.1"/>
</dbReference>
<dbReference type="InterPro" id="IPR015943">
    <property type="entry name" value="WD40/YVTN_repeat-like_dom_sf"/>
</dbReference>
<dbReference type="InterPro" id="IPR011045">
    <property type="entry name" value="N2O_reductase_N"/>
</dbReference>
<evidence type="ECO:0000313" key="2">
    <source>
        <dbReference type="Proteomes" id="UP000711047"/>
    </source>
</evidence>
<sequence>MNTNMENRRRNLASGYPYVFVSYVASNGGGHVAVVDPAQNTVIQRIKVGFNPGPMCLNYQEDKLYVVNIDQDFVTVIDTYTLKVIKTVHIGSPSTNSAPVAIFAASSVNKVYVAHSGDRAVTIIDSVTDEVIKQVDMVPAGSGYPFAFASHKNAPYVFVACKSKDTDNGNVVAISYLDDSVYPVGDGIELTFDGTHNPLTAHPLGQTQVTLGPTGMLTYFGIHEVYQSKTLSLLDNTVSGVYLDNGLLFCISQENKTYLKQFKNLRIDYKGHITFDQFTEISSFKGQDKIRASSNQNYIGVTIQPTNSHTGGLQIYDVNAASSRFVPLSLVGDLAFAGDNMAYVGDMMAIIPIDVVRATALPGILIGINFMDLLTVKNIISGYSYQSL</sequence>
<dbReference type="Proteomes" id="UP000711047">
    <property type="component" value="Unassembled WGS sequence"/>
</dbReference>